<dbReference type="Proteomes" id="UP000799429">
    <property type="component" value="Unassembled WGS sequence"/>
</dbReference>
<reference evidence="2" key="1">
    <citation type="journal article" date="2020" name="Stud. Mycol.">
        <title>101 Dothideomycetes genomes: a test case for predicting lifestyles and emergence of pathogens.</title>
        <authorList>
            <person name="Haridas S."/>
            <person name="Albert R."/>
            <person name="Binder M."/>
            <person name="Bloem J."/>
            <person name="Labutti K."/>
            <person name="Salamov A."/>
            <person name="Andreopoulos B."/>
            <person name="Baker S."/>
            <person name="Barry K."/>
            <person name="Bills G."/>
            <person name="Bluhm B."/>
            <person name="Cannon C."/>
            <person name="Castanera R."/>
            <person name="Culley D."/>
            <person name="Daum C."/>
            <person name="Ezra D."/>
            <person name="Gonzalez J."/>
            <person name="Henrissat B."/>
            <person name="Kuo A."/>
            <person name="Liang C."/>
            <person name="Lipzen A."/>
            <person name="Lutzoni F."/>
            <person name="Magnuson J."/>
            <person name="Mondo S."/>
            <person name="Nolan M."/>
            <person name="Ohm R."/>
            <person name="Pangilinan J."/>
            <person name="Park H.-J."/>
            <person name="Ramirez L."/>
            <person name="Alfaro M."/>
            <person name="Sun H."/>
            <person name="Tritt A."/>
            <person name="Yoshinaga Y."/>
            <person name="Zwiers L.-H."/>
            <person name="Turgeon B."/>
            <person name="Goodwin S."/>
            <person name="Spatafora J."/>
            <person name="Crous P."/>
            <person name="Grigoriev I."/>
        </authorList>
    </citation>
    <scope>NUCLEOTIDE SEQUENCE</scope>
    <source>
        <strain evidence="2">CBS 101060</strain>
    </source>
</reference>
<evidence type="ECO:0000313" key="2">
    <source>
        <dbReference type="EMBL" id="KAF2836822.1"/>
    </source>
</evidence>
<name>A0A9P4S619_9PEZI</name>
<evidence type="ECO:0000256" key="1">
    <source>
        <dbReference type="SAM" id="MobiDB-lite"/>
    </source>
</evidence>
<feature type="region of interest" description="Disordered" evidence="1">
    <location>
        <begin position="66"/>
        <end position="153"/>
    </location>
</feature>
<dbReference type="EMBL" id="MU006102">
    <property type="protein sequence ID" value="KAF2836822.1"/>
    <property type="molecule type" value="Genomic_DNA"/>
</dbReference>
<proteinExistence type="predicted"/>
<feature type="compositionally biased region" description="Basic and acidic residues" evidence="1">
    <location>
        <begin position="94"/>
        <end position="103"/>
    </location>
</feature>
<keyword evidence="3" id="KW-1185">Reference proteome</keyword>
<dbReference type="AlphaFoldDB" id="A0A9P4S619"/>
<organism evidence="2 3">
    <name type="scientific">Patellaria atrata CBS 101060</name>
    <dbReference type="NCBI Taxonomy" id="1346257"/>
    <lineage>
        <taxon>Eukaryota</taxon>
        <taxon>Fungi</taxon>
        <taxon>Dikarya</taxon>
        <taxon>Ascomycota</taxon>
        <taxon>Pezizomycotina</taxon>
        <taxon>Dothideomycetes</taxon>
        <taxon>Dothideomycetes incertae sedis</taxon>
        <taxon>Patellariales</taxon>
        <taxon>Patellariaceae</taxon>
        <taxon>Patellaria</taxon>
    </lineage>
</organism>
<protein>
    <submittedName>
        <fullName evidence="2">Uncharacterized protein</fullName>
    </submittedName>
</protein>
<accession>A0A9P4S619</accession>
<feature type="region of interest" description="Disordered" evidence="1">
    <location>
        <begin position="1"/>
        <end position="23"/>
    </location>
</feature>
<comment type="caution">
    <text evidence="2">The sequence shown here is derived from an EMBL/GenBank/DDBJ whole genome shotgun (WGS) entry which is preliminary data.</text>
</comment>
<gene>
    <name evidence="2" type="ORF">M501DRAFT_1018700</name>
</gene>
<sequence>MSAANATAPIIVSRGPNESVTDRDKMSIRNLIDVEPAQNYNLGHDSGDTLPSIHLLTLSESQNHLSKHRMLSHSEMSTPSRRGHWSDDGLTPDPRYHLKERPTAWKYRQRAKTEIRRSLHSQNEYPTPPSSPRRDCEISNSVPVEQTRGKQHRPEYDLEEKRFILWMRWFYGSKQPRWKDITMAFRIHFPPGEQRRYQGGNENTYLYRTKEGLQSIHLRILKEAGVKSGVRGSDSKDKRSMLLWLNDNEEDVSSWALPLPVSSDGWREEWGRIRVQRRDFWFLKNRA</sequence>
<evidence type="ECO:0000313" key="3">
    <source>
        <dbReference type="Proteomes" id="UP000799429"/>
    </source>
</evidence>